<dbReference type="Pfam" id="PF13302">
    <property type="entry name" value="Acetyltransf_3"/>
    <property type="match status" value="1"/>
</dbReference>
<evidence type="ECO:0000313" key="3">
    <source>
        <dbReference type="Proteomes" id="UP001597493"/>
    </source>
</evidence>
<evidence type="ECO:0000259" key="1">
    <source>
        <dbReference type="PROSITE" id="PS51186"/>
    </source>
</evidence>
<protein>
    <submittedName>
        <fullName evidence="2">GNAT family N-acetyltransferase</fullName>
        <ecNumber evidence="2">2.3.-.-</ecNumber>
    </submittedName>
</protein>
<dbReference type="SUPFAM" id="SSF55729">
    <property type="entry name" value="Acyl-CoA N-acyltransferases (Nat)"/>
    <property type="match status" value="1"/>
</dbReference>
<organism evidence="2 3">
    <name type="scientific">Paenibacillus thailandensis</name>
    <dbReference type="NCBI Taxonomy" id="393250"/>
    <lineage>
        <taxon>Bacteria</taxon>
        <taxon>Bacillati</taxon>
        <taxon>Bacillota</taxon>
        <taxon>Bacilli</taxon>
        <taxon>Bacillales</taxon>
        <taxon>Paenibacillaceae</taxon>
        <taxon>Paenibacillus</taxon>
    </lineage>
</organism>
<evidence type="ECO:0000313" key="2">
    <source>
        <dbReference type="EMBL" id="MFD2660713.1"/>
    </source>
</evidence>
<dbReference type="EC" id="2.3.-.-" evidence="2"/>
<accession>A0ABW5QY97</accession>
<sequence length="201" mass="22620">MSANGIDTGLKLEGQTIDLVLLEPAHKGELAAVLHNDAIWEFTWRKITSLEQAEALVDEALRGRAGGTQLPFAVIEKKTGQVVGTTRIADINQTHRNAEIGYSWLSPRVWRTSVNTECKRLLLAHCFERLGTLRVQFSISHFNVRSQRAVERIGAVQEGVLRRARIKPDGSVHDVLLYSILDTEWPAVKERLDGLLRKKYD</sequence>
<comment type="caution">
    <text evidence="2">The sequence shown here is derived from an EMBL/GenBank/DDBJ whole genome shotgun (WGS) entry which is preliminary data.</text>
</comment>
<feature type="domain" description="N-acetyltransferase" evidence="1">
    <location>
        <begin position="17"/>
        <end position="182"/>
    </location>
</feature>
<dbReference type="GO" id="GO:0016746">
    <property type="term" value="F:acyltransferase activity"/>
    <property type="evidence" value="ECO:0007669"/>
    <property type="project" value="UniProtKB-KW"/>
</dbReference>
<keyword evidence="3" id="KW-1185">Reference proteome</keyword>
<dbReference type="InterPro" id="IPR000182">
    <property type="entry name" value="GNAT_dom"/>
</dbReference>
<dbReference type="Proteomes" id="UP001597493">
    <property type="component" value="Unassembled WGS sequence"/>
</dbReference>
<dbReference type="PANTHER" id="PTHR43610">
    <property type="entry name" value="BLL6696 PROTEIN"/>
    <property type="match status" value="1"/>
</dbReference>
<keyword evidence="2" id="KW-0808">Transferase</keyword>
<keyword evidence="2" id="KW-0012">Acyltransferase</keyword>
<dbReference type="InterPro" id="IPR016181">
    <property type="entry name" value="Acyl_CoA_acyltransferase"/>
</dbReference>
<dbReference type="RefSeq" id="WP_379272524.1">
    <property type="nucleotide sequence ID" value="NZ_JBHUGT010000013.1"/>
</dbReference>
<dbReference type="PANTHER" id="PTHR43610:SF1">
    <property type="entry name" value="N-ACETYLTRANSFERASE DOMAIN-CONTAINING PROTEIN"/>
    <property type="match status" value="1"/>
</dbReference>
<reference evidence="3" key="1">
    <citation type="journal article" date="2019" name="Int. J. Syst. Evol. Microbiol.">
        <title>The Global Catalogue of Microorganisms (GCM) 10K type strain sequencing project: providing services to taxonomists for standard genome sequencing and annotation.</title>
        <authorList>
            <consortium name="The Broad Institute Genomics Platform"/>
            <consortium name="The Broad Institute Genome Sequencing Center for Infectious Disease"/>
            <person name="Wu L."/>
            <person name="Ma J."/>
        </authorList>
    </citation>
    <scope>NUCLEOTIDE SEQUENCE [LARGE SCALE GENOMIC DNA]</scope>
    <source>
        <strain evidence="3">TISTR 1827</strain>
    </source>
</reference>
<dbReference type="Gene3D" id="3.40.630.30">
    <property type="match status" value="1"/>
</dbReference>
<name>A0ABW5QY97_9BACL</name>
<dbReference type="EMBL" id="JBHUMY010000011">
    <property type="protein sequence ID" value="MFD2660713.1"/>
    <property type="molecule type" value="Genomic_DNA"/>
</dbReference>
<gene>
    <name evidence="2" type="ORF">ACFSW5_10700</name>
</gene>
<proteinExistence type="predicted"/>
<dbReference type="PROSITE" id="PS51186">
    <property type="entry name" value="GNAT"/>
    <property type="match status" value="1"/>
</dbReference>